<feature type="transmembrane region" description="Helical" evidence="1">
    <location>
        <begin position="63"/>
        <end position="88"/>
    </location>
</feature>
<evidence type="ECO:0000313" key="3">
    <source>
        <dbReference type="Proteomes" id="UP000195437"/>
    </source>
</evidence>
<keyword evidence="1" id="KW-1133">Transmembrane helix</keyword>
<keyword evidence="3" id="KW-1185">Reference proteome</keyword>
<dbReference type="Proteomes" id="UP000195437">
    <property type="component" value="Chromosome"/>
</dbReference>
<dbReference type="KEGG" id="tum:CBW65_22375"/>
<reference evidence="3" key="1">
    <citation type="submission" date="2017-05" db="EMBL/GenBank/DDBJ databases">
        <authorList>
            <person name="Sung H."/>
        </authorList>
    </citation>
    <scope>NUCLEOTIDE SEQUENCE [LARGE SCALE GENOMIC DNA]</scope>
    <source>
        <strain evidence="3">AR23208</strain>
    </source>
</reference>
<feature type="transmembrane region" description="Helical" evidence="1">
    <location>
        <begin position="36"/>
        <end position="57"/>
    </location>
</feature>
<feature type="transmembrane region" description="Helical" evidence="1">
    <location>
        <begin position="100"/>
        <end position="123"/>
    </location>
</feature>
<name>A0A1Y0IVL5_9BACL</name>
<feature type="transmembrane region" description="Helical" evidence="1">
    <location>
        <begin position="6"/>
        <end position="29"/>
    </location>
</feature>
<organism evidence="2 3">
    <name type="scientific">Tumebacillus avium</name>
    <dbReference type="NCBI Taxonomy" id="1903704"/>
    <lineage>
        <taxon>Bacteria</taxon>
        <taxon>Bacillati</taxon>
        <taxon>Bacillota</taxon>
        <taxon>Bacilli</taxon>
        <taxon>Bacillales</taxon>
        <taxon>Alicyclobacillaceae</taxon>
        <taxon>Tumebacillus</taxon>
    </lineage>
</organism>
<sequence>MIFHELLLLWPALLLFVGGSITLFLLVFWSESYSRFVYFSIVCGSYGLSAVLVFKQYNIFEAYYGLLLISTLLLYAVFFVIGIVIAYLKGPRLIRERMRVAFVLLFYLAGMTVLFLVLVVLAARSGILE</sequence>
<evidence type="ECO:0000313" key="2">
    <source>
        <dbReference type="EMBL" id="ARU63433.1"/>
    </source>
</evidence>
<dbReference type="EMBL" id="CP021434">
    <property type="protein sequence ID" value="ARU63433.1"/>
    <property type="molecule type" value="Genomic_DNA"/>
</dbReference>
<keyword evidence="1" id="KW-0812">Transmembrane</keyword>
<protein>
    <submittedName>
        <fullName evidence="2">Uncharacterized protein</fullName>
    </submittedName>
</protein>
<proteinExistence type="predicted"/>
<evidence type="ECO:0000256" key="1">
    <source>
        <dbReference type="SAM" id="Phobius"/>
    </source>
</evidence>
<dbReference type="AlphaFoldDB" id="A0A1Y0IVL5"/>
<accession>A0A1Y0IVL5</accession>
<keyword evidence="1" id="KW-0472">Membrane</keyword>
<gene>
    <name evidence="2" type="ORF">CBW65_22375</name>
</gene>